<keyword evidence="2" id="KW-0489">Methyltransferase</keyword>
<evidence type="ECO:0000313" key="3">
    <source>
        <dbReference type="Proteomes" id="UP000003959"/>
    </source>
</evidence>
<dbReference type="eggNOG" id="COG2226">
    <property type="taxonomic scope" value="Bacteria"/>
</dbReference>
<evidence type="ECO:0000259" key="1">
    <source>
        <dbReference type="Pfam" id="PF13649"/>
    </source>
</evidence>
<dbReference type="GO" id="GO:0032259">
    <property type="term" value="P:methylation"/>
    <property type="evidence" value="ECO:0007669"/>
    <property type="project" value="UniProtKB-KW"/>
</dbReference>
<dbReference type="Proteomes" id="UP000003959">
    <property type="component" value="Unassembled WGS sequence"/>
</dbReference>
<organism evidence="2 3">
    <name type="scientific">Moorena producens 3L</name>
    <dbReference type="NCBI Taxonomy" id="489825"/>
    <lineage>
        <taxon>Bacteria</taxon>
        <taxon>Bacillati</taxon>
        <taxon>Cyanobacteriota</taxon>
        <taxon>Cyanophyceae</taxon>
        <taxon>Coleofasciculales</taxon>
        <taxon>Coleofasciculaceae</taxon>
        <taxon>Moorena</taxon>
    </lineage>
</organism>
<feature type="domain" description="Methyltransferase" evidence="1">
    <location>
        <begin position="40"/>
        <end position="117"/>
    </location>
</feature>
<dbReference type="OrthoDB" id="9811589at2"/>
<reference evidence="3" key="1">
    <citation type="journal article" date="2011" name="Proc. Natl. Acad. Sci. U.S.A.">
        <title>Genomic insights into the physiology and ecology of the marine filamentous cyanobacterium Lyngbya majuscula.</title>
        <authorList>
            <person name="Jones A.C."/>
            <person name="Monroe E.A."/>
            <person name="Podell S."/>
            <person name="Hess W.R."/>
            <person name="Klages S."/>
            <person name="Esquenazi E."/>
            <person name="Niessen S."/>
            <person name="Hoover H."/>
            <person name="Rothmann M."/>
            <person name="Lasken R.S."/>
            <person name="Yates J.R.III."/>
            <person name="Reinhardt R."/>
            <person name="Kube M."/>
            <person name="Burkart M.D."/>
            <person name="Allen E.E."/>
            <person name="Dorrestein P.C."/>
            <person name="Gerwick W.H."/>
            <person name="Gerwick L."/>
        </authorList>
    </citation>
    <scope>NUCLEOTIDE SEQUENCE [LARGE SCALE GENOMIC DNA]</scope>
    <source>
        <strain evidence="3">3L</strain>
    </source>
</reference>
<dbReference type="GO" id="GO:0008168">
    <property type="term" value="F:methyltransferase activity"/>
    <property type="evidence" value="ECO:0007669"/>
    <property type="project" value="UniProtKB-KW"/>
</dbReference>
<keyword evidence="2" id="KW-0808">Transferase</keyword>
<dbReference type="EMBL" id="GL890971">
    <property type="protein sequence ID" value="EGJ28860.1"/>
    <property type="molecule type" value="Genomic_DNA"/>
</dbReference>
<accession>F4Y2L6</accession>
<dbReference type="Pfam" id="PF13649">
    <property type="entry name" value="Methyltransf_25"/>
    <property type="match status" value="1"/>
</dbReference>
<dbReference type="HOGENOM" id="CLU_1184620_0_0_3"/>
<dbReference type="AlphaFoldDB" id="F4Y2L6"/>
<keyword evidence="2" id="KW-0830">Ubiquinone</keyword>
<gene>
    <name evidence="2" type="ORF">LYNGBM3L_68050</name>
</gene>
<dbReference type="SUPFAM" id="SSF53335">
    <property type="entry name" value="S-adenosyl-L-methionine-dependent methyltransferases"/>
    <property type="match status" value="1"/>
</dbReference>
<dbReference type="Gene3D" id="3.40.50.150">
    <property type="entry name" value="Vaccinia Virus protein VP39"/>
    <property type="match status" value="1"/>
</dbReference>
<dbReference type="InterPro" id="IPR029063">
    <property type="entry name" value="SAM-dependent_MTases_sf"/>
</dbReference>
<evidence type="ECO:0000313" key="2">
    <source>
        <dbReference type="EMBL" id="EGJ28860.1"/>
    </source>
</evidence>
<keyword evidence="3" id="KW-1185">Reference proteome</keyword>
<sequence>MVNQYTEITKYYDLWVTSGYYDFQSLAKEAHSIVGDGRQVLELGVGTGLLAQKYIELDPTCEFTGIDFTASMLEIAKQRLGNQVKLIEADAVTMDLNAKFDVGISNGGVWGILDQGDQAQWQFGGHVPGLEANRQGLANVARHLKEGGLLLLHLQKPHDDFDKYLGEGIVYSQCITEGEDTPKYYTFEKRYLFKKDGEIVAQEQITITVFKPETTRQLLTEAGFDFQGTNNGDRFAIYKKR</sequence>
<dbReference type="CDD" id="cd02440">
    <property type="entry name" value="AdoMet_MTases"/>
    <property type="match status" value="1"/>
</dbReference>
<protein>
    <submittedName>
        <fullName evidence="2">Methylase involved in ubiquinone/menaquinone biosynthesis</fullName>
    </submittedName>
</protein>
<dbReference type="InterPro" id="IPR041698">
    <property type="entry name" value="Methyltransf_25"/>
</dbReference>
<name>F4Y2L6_9CYAN</name>
<dbReference type="RefSeq" id="WP_008190699.1">
    <property type="nucleotide sequence ID" value="NZ_GL890971.1"/>
</dbReference>
<proteinExistence type="predicted"/>